<dbReference type="InterPro" id="IPR002035">
    <property type="entry name" value="VWF_A"/>
</dbReference>
<dbReference type="Gene3D" id="3.30.40.10">
    <property type="entry name" value="Zinc/RING finger domain, C3HC4 (zinc finger)"/>
    <property type="match status" value="1"/>
</dbReference>
<evidence type="ECO:0000259" key="5">
    <source>
        <dbReference type="PROSITE" id="PS50089"/>
    </source>
</evidence>
<evidence type="ECO:0000256" key="4">
    <source>
        <dbReference type="PROSITE-ProRule" id="PRU00175"/>
    </source>
</evidence>
<dbReference type="GO" id="GO:0008270">
    <property type="term" value="F:zinc ion binding"/>
    <property type="evidence" value="ECO:0007669"/>
    <property type="project" value="UniProtKB-KW"/>
</dbReference>
<evidence type="ECO:0000256" key="3">
    <source>
        <dbReference type="ARBA" id="ARBA00022833"/>
    </source>
</evidence>
<name>A0AAV5I4W9_9ROSI</name>
<keyword evidence="3" id="KW-0862">Zinc</keyword>
<proteinExistence type="predicted"/>
<organism evidence="7 8">
    <name type="scientific">Rubroshorea leprosula</name>
    <dbReference type="NCBI Taxonomy" id="152421"/>
    <lineage>
        <taxon>Eukaryota</taxon>
        <taxon>Viridiplantae</taxon>
        <taxon>Streptophyta</taxon>
        <taxon>Embryophyta</taxon>
        <taxon>Tracheophyta</taxon>
        <taxon>Spermatophyta</taxon>
        <taxon>Magnoliopsida</taxon>
        <taxon>eudicotyledons</taxon>
        <taxon>Gunneridae</taxon>
        <taxon>Pentapetalae</taxon>
        <taxon>rosids</taxon>
        <taxon>malvids</taxon>
        <taxon>Malvales</taxon>
        <taxon>Dipterocarpaceae</taxon>
        <taxon>Rubroshorea</taxon>
    </lineage>
</organism>
<gene>
    <name evidence="7" type="ORF">SLEP1_g6406</name>
</gene>
<dbReference type="Gene3D" id="3.40.50.410">
    <property type="entry name" value="von Willebrand factor, type A domain"/>
    <property type="match status" value="1"/>
</dbReference>
<protein>
    <submittedName>
        <fullName evidence="7">Uncharacterized protein</fullName>
    </submittedName>
</protein>
<sequence length="650" mass="71491">MAGGALKKLTKSLSLKLSIENSARELNTRLASNLKPIGPVSTSDLVRLKTRLASNLKSIDNSAADNASRRPSGPSNEVNSRICESATLRPSAPFLPASAPNPPSLKARRGRAIFTSECSHHFHFNCIVSNVRHGNRICPICRSEWKDIPFEAPRTKSAISESRSDSSGDARVIVEDTYGPLLHVMSQLSLPRLESELFHDDEPLPPIHSSHLSSTQPKAITIKAFPEFQALSASSAVSKFAVLVGIHAHPFDVGTHHFDRAPIDVVAVLDVSGSSMANKFTLLKRAVCFLIQCLGPLDRLSIVVFSSLAQRILPLRRMTYRGRDDATRAINSLSSLSGGKNIVEGLSEGIKILEERCEQNPVARIILMSDGHETNNDGRHALEYLNHFPNFNRPGNHSESEEGSQNLTIPVHSFGFGLENDLSVMHTISDASGGIFSFIESIDTIQDAFGRCIGGLFNVVLQDVQLTISSISAGIQIDSISSGRYRGTILNQGRQARLDVGRLYAYEKKEFLVYLSIPALPHDKDRGLLDVLCTYRDSVKKMFQAMGERVVIRRPEVLYPKDKVICFEVDRERNHAGVAEAIANARQMAKLGALEQAQAVLVEQRSALLSSVSGQVGDSLCNLLEDELKEIRRKMVNTEMHELTRRAHTL</sequence>
<dbReference type="InterPro" id="IPR018957">
    <property type="entry name" value="Znf_C3HC4_RING-type"/>
</dbReference>
<evidence type="ECO:0000256" key="1">
    <source>
        <dbReference type="ARBA" id="ARBA00022723"/>
    </source>
</evidence>
<comment type="caution">
    <text evidence="7">The sequence shown here is derived from an EMBL/GenBank/DDBJ whole genome shotgun (WGS) entry which is preliminary data.</text>
</comment>
<accession>A0AAV5I4W9</accession>
<reference evidence="7 8" key="1">
    <citation type="journal article" date="2021" name="Commun. Biol.">
        <title>The genome of Shorea leprosula (Dipterocarpaceae) highlights the ecological relevance of drought in aseasonal tropical rainforests.</title>
        <authorList>
            <person name="Ng K.K.S."/>
            <person name="Kobayashi M.J."/>
            <person name="Fawcett J.A."/>
            <person name="Hatakeyama M."/>
            <person name="Paape T."/>
            <person name="Ng C.H."/>
            <person name="Ang C.C."/>
            <person name="Tnah L.H."/>
            <person name="Lee C.T."/>
            <person name="Nishiyama T."/>
            <person name="Sese J."/>
            <person name="O'Brien M.J."/>
            <person name="Copetti D."/>
            <person name="Mohd Noor M.I."/>
            <person name="Ong R.C."/>
            <person name="Putra M."/>
            <person name="Sireger I.Z."/>
            <person name="Indrioko S."/>
            <person name="Kosugi Y."/>
            <person name="Izuno A."/>
            <person name="Isagi Y."/>
            <person name="Lee S.L."/>
            <person name="Shimizu K.K."/>
        </authorList>
    </citation>
    <scope>NUCLEOTIDE SEQUENCE [LARGE SCALE GENOMIC DNA]</scope>
    <source>
        <strain evidence="7">214</strain>
    </source>
</reference>
<dbReference type="SUPFAM" id="SSF57850">
    <property type="entry name" value="RING/U-box"/>
    <property type="match status" value="1"/>
</dbReference>
<dbReference type="InterPro" id="IPR051266">
    <property type="entry name" value="CLCR"/>
</dbReference>
<dbReference type="InterPro" id="IPR036465">
    <property type="entry name" value="vWFA_dom_sf"/>
</dbReference>
<dbReference type="PROSITE" id="PS50089">
    <property type="entry name" value="ZF_RING_2"/>
    <property type="match status" value="1"/>
</dbReference>
<dbReference type="InterPro" id="IPR013083">
    <property type="entry name" value="Znf_RING/FYVE/PHD"/>
</dbReference>
<evidence type="ECO:0000256" key="2">
    <source>
        <dbReference type="ARBA" id="ARBA00022771"/>
    </source>
</evidence>
<evidence type="ECO:0000313" key="8">
    <source>
        <dbReference type="Proteomes" id="UP001054252"/>
    </source>
</evidence>
<dbReference type="InterPro" id="IPR001841">
    <property type="entry name" value="Znf_RING"/>
</dbReference>
<dbReference type="PANTHER" id="PTHR10579">
    <property type="entry name" value="CALCIUM-ACTIVATED CHLORIDE CHANNEL REGULATOR"/>
    <property type="match status" value="1"/>
</dbReference>
<dbReference type="PROSITE" id="PS50234">
    <property type="entry name" value="VWFA"/>
    <property type="match status" value="1"/>
</dbReference>
<dbReference type="Pfam" id="PF00097">
    <property type="entry name" value="zf-C3HC4"/>
    <property type="match status" value="1"/>
</dbReference>
<dbReference type="PANTHER" id="PTHR10579:SF146">
    <property type="entry name" value="RING-TYPE DOMAIN-CONTAINING PROTEIN"/>
    <property type="match status" value="1"/>
</dbReference>
<dbReference type="EMBL" id="BPVZ01000006">
    <property type="protein sequence ID" value="GKU92714.1"/>
    <property type="molecule type" value="Genomic_DNA"/>
</dbReference>
<evidence type="ECO:0000259" key="6">
    <source>
        <dbReference type="PROSITE" id="PS50234"/>
    </source>
</evidence>
<dbReference type="Proteomes" id="UP001054252">
    <property type="component" value="Unassembled WGS sequence"/>
</dbReference>
<dbReference type="Pfam" id="PF00092">
    <property type="entry name" value="VWA"/>
    <property type="match status" value="1"/>
</dbReference>
<dbReference type="SMART" id="SM00327">
    <property type="entry name" value="VWA"/>
    <property type="match status" value="1"/>
</dbReference>
<dbReference type="AlphaFoldDB" id="A0AAV5I4W9"/>
<feature type="domain" description="VWFA" evidence="6">
    <location>
        <begin position="264"/>
        <end position="460"/>
    </location>
</feature>
<evidence type="ECO:0000313" key="7">
    <source>
        <dbReference type="EMBL" id="GKU92714.1"/>
    </source>
</evidence>
<feature type="domain" description="RING-type" evidence="5">
    <location>
        <begin position="82"/>
        <end position="142"/>
    </location>
</feature>
<dbReference type="SUPFAM" id="SSF53300">
    <property type="entry name" value="vWA-like"/>
    <property type="match status" value="1"/>
</dbReference>
<keyword evidence="1" id="KW-0479">Metal-binding</keyword>
<keyword evidence="8" id="KW-1185">Reference proteome</keyword>
<keyword evidence="2 4" id="KW-0863">Zinc-finger</keyword>